<dbReference type="GeneID" id="89929765"/>
<comment type="caution">
    <text evidence="2">The sequence shown here is derived from an EMBL/GenBank/DDBJ whole genome shotgun (WGS) entry which is preliminary data.</text>
</comment>
<evidence type="ECO:0000313" key="3">
    <source>
        <dbReference type="Proteomes" id="UP001337655"/>
    </source>
</evidence>
<feature type="compositionally biased region" description="Pro residues" evidence="1">
    <location>
        <begin position="150"/>
        <end position="174"/>
    </location>
</feature>
<accession>A0AAV9P0Z6</accession>
<evidence type="ECO:0000256" key="1">
    <source>
        <dbReference type="SAM" id="MobiDB-lite"/>
    </source>
</evidence>
<keyword evidence="3" id="KW-1185">Reference proteome</keyword>
<feature type="compositionally biased region" description="Basic residues" evidence="1">
    <location>
        <begin position="25"/>
        <end position="36"/>
    </location>
</feature>
<protein>
    <submittedName>
        <fullName evidence="2">Uncharacterized protein</fullName>
    </submittedName>
</protein>
<feature type="region of interest" description="Disordered" evidence="1">
    <location>
        <begin position="116"/>
        <end position="177"/>
    </location>
</feature>
<dbReference type="RefSeq" id="XP_064656124.1">
    <property type="nucleotide sequence ID" value="XM_064805664.1"/>
</dbReference>
<evidence type="ECO:0000313" key="2">
    <source>
        <dbReference type="EMBL" id="KAK5166171.1"/>
    </source>
</evidence>
<reference evidence="2 3" key="1">
    <citation type="submission" date="2023-08" db="EMBL/GenBank/DDBJ databases">
        <title>Black Yeasts Isolated from many extreme environments.</title>
        <authorList>
            <person name="Coleine C."/>
            <person name="Stajich J.E."/>
            <person name="Selbmann L."/>
        </authorList>
    </citation>
    <scope>NUCLEOTIDE SEQUENCE [LARGE SCALE GENOMIC DNA]</scope>
    <source>
        <strain evidence="2 3">CCFEE 5935</strain>
    </source>
</reference>
<feature type="region of interest" description="Disordered" evidence="1">
    <location>
        <begin position="1"/>
        <end position="46"/>
    </location>
</feature>
<gene>
    <name evidence="2" type="ORF">LTR77_008432</name>
</gene>
<dbReference type="AlphaFoldDB" id="A0AAV9P0Z6"/>
<sequence length="259" mass="28823">MRVFTAGTKPLPAAVEGPRGSKAAPPKRKPKKRGPKNRLTPPPKTIIRHRKGGVFRYTRPLPRPPVFPALRTVQQAQPVEQAQPRDVLAWLSEISDDDASVQTLINPPWTVAIAGDDVFGPVGEDRGLPPAAGIPWAPEPESEQVQQPAHTPPRPAPSPPQPSPKATLPPPAPKPSLLLRARESCVSAISHLMHPREHFRSGRRGGALEAKARKFERRERRALEKRQACETELERKRELMREKRKGRYFGKGVYCTEVE</sequence>
<name>A0AAV9P0Z6_9PEZI</name>
<dbReference type="EMBL" id="JAVRRT010000014">
    <property type="protein sequence ID" value="KAK5166171.1"/>
    <property type="molecule type" value="Genomic_DNA"/>
</dbReference>
<organism evidence="2 3">
    <name type="scientific">Saxophila tyrrhenica</name>
    <dbReference type="NCBI Taxonomy" id="1690608"/>
    <lineage>
        <taxon>Eukaryota</taxon>
        <taxon>Fungi</taxon>
        <taxon>Dikarya</taxon>
        <taxon>Ascomycota</taxon>
        <taxon>Pezizomycotina</taxon>
        <taxon>Dothideomycetes</taxon>
        <taxon>Dothideomycetidae</taxon>
        <taxon>Mycosphaerellales</taxon>
        <taxon>Extremaceae</taxon>
        <taxon>Saxophila</taxon>
    </lineage>
</organism>
<proteinExistence type="predicted"/>
<dbReference type="Proteomes" id="UP001337655">
    <property type="component" value="Unassembled WGS sequence"/>
</dbReference>